<proteinExistence type="predicted"/>
<dbReference type="GO" id="GO:0004077">
    <property type="term" value="F:biotin--[biotin carboxyl-carrier protein] ligase activity"/>
    <property type="evidence" value="ECO:0007669"/>
    <property type="project" value="UniProtKB-EC"/>
</dbReference>
<reference evidence="3" key="1">
    <citation type="submission" date="2021-07" db="EMBL/GenBank/DDBJ databases">
        <title>New genus and species of the family Alcaligenaceae.</title>
        <authorList>
            <person name="Hahn M.W."/>
        </authorList>
    </citation>
    <scope>NUCLEOTIDE SEQUENCE</scope>
    <source>
        <strain evidence="3">LF4-65</strain>
    </source>
</reference>
<accession>A0A953N776</accession>
<dbReference type="InterPro" id="IPR004143">
    <property type="entry name" value="BPL_LPL_catalytic"/>
</dbReference>
<dbReference type="EC" id="6.3.4.15" evidence="3"/>
<dbReference type="PANTHER" id="PTHR12835:SF5">
    <property type="entry name" value="BIOTIN--PROTEIN LIGASE"/>
    <property type="match status" value="1"/>
</dbReference>
<dbReference type="PANTHER" id="PTHR12835">
    <property type="entry name" value="BIOTIN PROTEIN LIGASE"/>
    <property type="match status" value="1"/>
</dbReference>
<dbReference type="NCBIfam" id="TIGR00121">
    <property type="entry name" value="birA_ligase"/>
    <property type="match status" value="1"/>
</dbReference>
<evidence type="ECO:0000256" key="1">
    <source>
        <dbReference type="ARBA" id="ARBA00022598"/>
    </source>
</evidence>
<dbReference type="Proteomes" id="UP000739565">
    <property type="component" value="Unassembled WGS sequence"/>
</dbReference>
<dbReference type="Gene3D" id="3.30.930.10">
    <property type="entry name" value="Bira Bifunctional Protein, Domain 2"/>
    <property type="match status" value="1"/>
</dbReference>
<dbReference type="InterPro" id="IPR045864">
    <property type="entry name" value="aa-tRNA-synth_II/BPL/LPL"/>
</dbReference>
<keyword evidence="4" id="KW-1185">Reference proteome</keyword>
<organism evidence="3 4">
    <name type="scientific">Zwartia hollandica</name>
    <dbReference type="NCBI Taxonomy" id="324606"/>
    <lineage>
        <taxon>Bacteria</taxon>
        <taxon>Pseudomonadati</taxon>
        <taxon>Pseudomonadota</taxon>
        <taxon>Betaproteobacteria</taxon>
        <taxon>Burkholderiales</taxon>
        <taxon>Alcaligenaceae</taxon>
        <taxon>Zwartia</taxon>
    </lineage>
</organism>
<feature type="domain" description="BPL/LPL catalytic" evidence="2">
    <location>
        <begin position="70"/>
        <end position="173"/>
    </location>
</feature>
<dbReference type="GO" id="GO:0005737">
    <property type="term" value="C:cytoplasm"/>
    <property type="evidence" value="ECO:0007669"/>
    <property type="project" value="TreeGrafter"/>
</dbReference>
<dbReference type="AlphaFoldDB" id="A0A953N776"/>
<dbReference type="RefSeq" id="WP_259660583.1">
    <property type="nucleotide sequence ID" value="NZ_JAHXRI010000006.1"/>
</dbReference>
<evidence type="ECO:0000313" key="3">
    <source>
        <dbReference type="EMBL" id="MBZ1350192.1"/>
    </source>
</evidence>
<protein>
    <submittedName>
        <fullName evidence="3">Biotin--[acetyl-CoA-carboxylase] ligase</fullName>
        <ecNumber evidence="3">6.3.4.15</ecNumber>
    </submittedName>
</protein>
<keyword evidence="1 3" id="KW-0436">Ligase</keyword>
<sequence>MTIDSNAAIPFPAPDTFRERLGSLLPEFDAVDWVKSTGSTNKDLGDLARTMGGASDTTPAATWPRLLGAHLQTAGKGRAARPWHNAAGECLMFSCGFAPKIGTGELPGLAPALGIASCLALRNVLTPLLGTRAAHHLTLKWPNDLQWKSAKLAGILVETAPSVKPQQPLLVIGMGLNLSGAAALSADLNRPVADLSQILVGHAVDPIALVATLAQAWQRTLHDYAAKGYAAFAPRYQEVDGLLGEHVDVIDQGKLLHTGVACGTDSIGRLKIETASGILPILVGDVSIRPRTPTRSSPTRDA</sequence>
<dbReference type="InterPro" id="IPR004408">
    <property type="entry name" value="Biotin_CoA_COase_ligase"/>
</dbReference>
<dbReference type="Pfam" id="PF03099">
    <property type="entry name" value="BPL_LplA_LipB"/>
    <property type="match status" value="1"/>
</dbReference>
<evidence type="ECO:0000259" key="2">
    <source>
        <dbReference type="Pfam" id="PF03099"/>
    </source>
</evidence>
<dbReference type="SUPFAM" id="SSF55681">
    <property type="entry name" value="Class II aaRS and biotin synthetases"/>
    <property type="match status" value="1"/>
</dbReference>
<name>A0A953N776_9BURK</name>
<comment type="caution">
    <text evidence="3">The sequence shown here is derived from an EMBL/GenBank/DDBJ whole genome shotgun (WGS) entry which is preliminary data.</text>
</comment>
<dbReference type="CDD" id="cd16442">
    <property type="entry name" value="BPL"/>
    <property type="match status" value="1"/>
</dbReference>
<gene>
    <name evidence="3" type="ORF">KZZ10_05995</name>
</gene>
<evidence type="ECO:0000313" key="4">
    <source>
        <dbReference type="Proteomes" id="UP000739565"/>
    </source>
</evidence>
<dbReference type="Gene3D" id="2.30.30.100">
    <property type="match status" value="1"/>
</dbReference>
<dbReference type="EMBL" id="JAHXRI010000006">
    <property type="protein sequence ID" value="MBZ1350192.1"/>
    <property type="molecule type" value="Genomic_DNA"/>
</dbReference>